<protein>
    <submittedName>
        <fullName evidence="1">Uncharacterized protein</fullName>
    </submittedName>
</protein>
<proteinExistence type="predicted"/>
<dbReference type="AlphaFoldDB" id="A0A4R8SRJ6"/>
<gene>
    <name evidence="1" type="ORF">CCUG60884_03572</name>
</gene>
<organism evidence="1 2">
    <name type="scientific">Mycobacteroides salmoniphilum</name>
    <dbReference type="NCBI Taxonomy" id="404941"/>
    <lineage>
        <taxon>Bacteria</taxon>
        <taxon>Bacillati</taxon>
        <taxon>Actinomycetota</taxon>
        <taxon>Actinomycetes</taxon>
        <taxon>Mycobacteriales</taxon>
        <taxon>Mycobacteriaceae</taxon>
        <taxon>Mycobacteroides</taxon>
    </lineage>
</organism>
<name>A0A4R8SRJ6_9MYCO</name>
<dbReference type="STRING" id="404941.GCA_002013645_01840"/>
<dbReference type="EMBL" id="PECL01000010">
    <property type="protein sequence ID" value="TEA02439.1"/>
    <property type="molecule type" value="Genomic_DNA"/>
</dbReference>
<sequence>MRADTNGYHEGEVKSYAGGFSTPDGLSCRFAAWNSGKGGPPGFARCWGRLPGAPAWARAVSATNRDVGQFLREAPEPEDRELRPLPPKSMITVLAFEGDNVSCAVGDAGLTACRLHIGTTDGQHDHGFVLSPQGSWTF</sequence>
<dbReference type="OrthoDB" id="4762335at2"/>
<dbReference type="Proteomes" id="UP000294604">
    <property type="component" value="Unassembled WGS sequence"/>
</dbReference>
<accession>A0A4R8SRJ6</accession>
<evidence type="ECO:0000313" key="2">
    <source>
        <dbReference type="Proteomes" id="UP000294604"/>
    </source>
</evidence>
<reference evidence="1 2" key="1">
    <citation type="journal article" date="2019" name="Sci. Rep.">
        <title>Extended insight into the Mycobacterium chelonae-abscessus complex through whole genome sequencing of Mycobacterium salmoniphilum outbreak and Mycobacterium salmoniphilum-like strains.</title>
        <authorList>
            <person name="Behra P.R.K."/>
            <person name="Das S."/>
            <person name="Pettersson B.M.F."/>
            <person name="Shirreff L."/>
            <person name="DuCote T."/>
            <person name="Jacobsson K.G."/>
            <person name="Ennis D.G."/>
            <person name="Kirsebom L.A."/>
        </authorList>
    </citation>
    <scope>NUCLEOTIDE SEQUENCE [LARGE SCALE GENOMIC DNA]</scope>
    <source>
        <strain evidence="1 2">CCUG 60884</strain>
    </source>
</reference>
<dbReference type="RefSeq" id="WP_134205646.1">
    <property type="nucleotide sequence ID" value="NZ_PECJ01000006.1"/>
</dbReference>
<comment type="caution">
    <text evidence="1">The sequence shown here is derived from an EMBL/GenBank/DDBJ whole genome shotgun (WGS) entry which is preliminary data.</text>
</comment>
<evidence type="ECO:0000313" key="1">
    <source>
        <dbReference type="EMBL" id="TEA02439.1"/>
    </source>
</evidence>